<dbReference type="Pfam" id="PF00685">
    <property type="entry name" value="Sulfotransfer_1"/>
    <property type="match status" value="1"/>
</dbReference>
<name>A0A131XXT1_IXORI</name>
<keyword evidence="2 4" id="KW-0808">Transferase</keyword>
<evidence type="ECO:0000313" key="4">
    <source>
        <dbReference type="EMBL" id="JAP71068.1"/>
    </source>
</evidence>
<dbReference type="GO" id="GO:0008146">
    <property type="term" value="F:sulfotransferase activity"/>
    <property type="evidence" value="ECO:0007669"/>
    <property type="project" value="InterPro"/>
</dbReference>
<evidence type="ECO:0000256" key="2">
    <source>
        <dbReference type="ARBA" id="ARBA00022679"/>
    </source>
</evidence>
<dbReference type="InterPro" id="IPR000863">
    <property type="entry name" value="Sulfotransferase_dom"/>
</dbReference>
<accession>A0A131XXT1</accession>
<feature type="domain" description="Sulfotransferase" evidence="3">
    <location>
        <begin position="41"/>
        <end position="308"/>
    </location>
</feature>
<evidence type="ECO:0000256" key="1">
    <source>
        <dbReference type="ARBA" id="ARBA00005771"/>
    </source>
</evidence>
<comment type="similarity">
    <text evidence="1">Belongs to the sulfotransferase 1 family.</text>
</comment>
<reference evidence="4" key="1">
    <citation type="submission" date="2016-02" db="EMBL/GenBank/DDBJ databases">
        <title>RNAseq analyses of the midgut from blood- or serum-fed Ixodes ricinus ticks.</title>
        <authorList>
            <person name="Perner J."/>
            <person name="Provaznik J."/>
            <person name="Schrenkova J."/>
            <person name="Urbanova V."/>
            <person name="Ribeiro J.M."/>
            <person name="Kopacek P."/>
        </authorList>
    </citation>
    <scope>NUCLEOTIDE SEQUENCE</scope>
    <source>
        <tissue evidence="4">Gut</tissue>
    </source>
</reference>
<dbReference type="EMBL" id="GEFM01004728">
    <property type="protein sequence ID" value="JAP71068.1"/>
    <property type="molecule type" value="mRNA"/>
</dbReference>
<dbReference type="SUPFAM" id="SSF52540">
    <property type="entry name" value="P-loop containing nucleoside triphosphate hydrolases"/>
    <property type="match status" value="1"/>
</dbReference>
<dbReference type="AlphaFoldDB" id="A0A131XXT1"/>
<dbReference type="Gene3D" id="3.40.50.300">
    <property type="entry name" value="P-loop containing nucleotide triphosphate hydrolases"/>
    <property type="match status" value="1"/>
</dbReference>
<organism evidence="4">
    <name type="scientific">Ixodes ricinus</name>
    <name type="common">Common tick</name>
    <name type="synonym">Acarus ricinus</name>
    <dbReference type="NCBI Taxonomy" id="34613"/>
    <lineage>
        <taxon>Eukaryota</taxon>
        <taxon>Metazoa</taxon>
        <taxon>Ecdysozoa</taxon>
        <taxon>Arthropoda</taxon>
        <taxon>Chelicerata</taxon>
        <taxon>Arachnida</taxon>
        <taxon>Acari</taxon>
        <taxon>Parasitiformes</taxon>
        <taxon>Ixodida</taxon>
        <taxon>Ixodoidea</taxon>
        <taxon>Ixodidae</taxon>
        <taxon>Ixodinae</taxon>
        <taxon>Ixodes</taxon>
    </lineage>
</organism>
<proteinExistence type="evidence at transcript level"/>
<evidence type="ECO:0000259" key="3">
    <source>
        <dbReference type="Pfam" id="PF00685"/>
    </source>
</evidence>
<dbReference type="InterPro" id="IPR027417">
    <property type="entry name" value="P-loop_NTPase"/>
</dbReference>
<protein>
    <submittedName>
        <fullName evidence="4">Putative sulfotransferase</fullName>
    </submittedName>
</protein>
<dbReference type="PANTHER" id="PTHR11783">
    <property type="entry name" value="SULFOTRANSFERASE SULT"/>
    <property type="match status" value="1"/>
</dbReference>
<sequence>MTSESIVDLSDLFREVDGLYISKFFDEDILRSALSYTPRPEEIFIVTYPKCGTTWTQYIVHYILNDGVPPKDFTDFALRSPFLEFLGAEAAEKMIRPGAIKTHLPFHMQPYSESAKYIYVARNPYDCCVSFFYHVKSAPPYGLGDSSFDQFFEMFVSGKVSFGDYFDHLLSWYDHRNDKNVLFFTYEDLKKDTKGWVLKIADFLGEGYGAKLRRNEALLDRVLKDTSFESMKKPVNEGLKTLMPNLLSLPREKQLKFVEVLKTFLGKEESFVPQGDFIRKGIIGDYKNHFSIEQTRRMKERIAVKTAGSDVMNLWKDVELP</sequence>